<dbReference type="InterPro" id="IPR028943">
    <property type="entry name" value="ZorC_EH_Signature_dom"/>
</dbReference>
<evidence type="ECO:0000259" key="1">
    <source>
        <dbReference type="Pfam" id="PF15611"/>
    </source>
</evidence>
<name>A0AAX3N1E0_9BACL</name>
<dbReference type="Pfam" id="PF15611">
    <property type="entry name" value="EH_Signature"/>
    <property type="match status" value="1"/>
</dbReference>
<dbReference type="Proteomes" id="UP001220962">
    <property type="component" value="Chromosome"/>
</dbReference>
<dbReference type="EMBL" id="CP118101">
    <property type="protein sequence ID" value="WDH83443.1"/>
    <property type="molecule type" value="Genomic_DNA"/>
</dbReference>
<reference evidence="2 5" key="1">
    <citation type="submission" date="2023-02" db="EMBL/GenBank/DDBJ databases">
        <title>Pathogen: clinical or host-associated sample.</title>
        <authorList>
            <person name="Hergert J."/>
            <person name="Casey R."/>
            <person name="Wagner J."/>
            <person name="Young E.L."/>
            <person name="Oakeson K.F."/>
        </authorList>
    </citation>
    <scope>NUCLEOTIDE SEQUENCE</scope>
    <source>
        <strain evidence="3 5">2022CK-00829</strain>
        <strain evidence="2">2022CK-00830</strain>
    </source>
</reference>
<dbReference type="AlphaFoldDB" id="A0AAX3N1E0"/>
<evidence type="ECO:0000313" key="5">
    <source>
        <dbReference type="Proteomes" id="UP001221519"/>
    </source>
</evidence>
<dbReference type="RefSeq" id="WP_047912883.1">
    <property type="nucleotide sequence ID" value="NZ_CP118101.1"/>
</dbReference>
<gene>
    <name evidence="2" type="ORF">PUW23_04145</name>
    <name evidence="3" type="ORF">PUW25_03820</name>
</gene>
<proteinExistence type="predicted"/>
<feature type="domain" description="Zorya protein ZorC EH" evidence="1">
    <location>
        <begin position="232"/>
        <end position="405"/>
    </location>
</feature>
<dbReference type="Proteomes" id="UP001221519">
    <property type="component" value="Chromosome"/>
</dbReference>
<keyword evidence="5" id="KW-1185">Reference proteome</keyword>
<evidence type="ECO:0000313" key="2">
    <source>
        <dbReference type="EMBL" id="WDH83443.1"/>
    </source>
</evidence>
<accession>A0AAX3N1E0</accession>
<dbReference type="EMBL" id="CP118108">
    <property type="protein sequence ID" value="WDI03122.1"/>
    <property type="molecule type" value="Genomic_DNA"/>
</dbReference>
<protein>
    <submittedName>
        <fullName evidence="2">EH signature domain-containing protein</fullName>
    </submittedName>
</protein>
<organism evidence="2 4">
    <name type="scientific">Paenibacillus urinalis</name>
    <dbReference type="NCBI Taxonomy" id="521520"/>
    <lineage>
        <taxon>Bacteria</taxon>
        <taxon>Bacillati</taxon>
        <taxon>Bacillota</taxon>
        <taxon>Bacilli</taxon>
        <taxon>Bacillales</taxon>
        <taxon>Paenibacillaceae</taxon>
        <taxon>Paenibacillus</taxon>
    </lineage>
</organism>
<sequence>MEDKSYIFHFAFTPSKLSAVRKKVEEKYRDVDMLTASQISYLRLPKILELIRSTSEDRLEQMASEFFRGRDYSVLTYSYPYTNESSDVEKKINMVLAYGYTPGNANMIWEKFQRDYKHIYTEDLLRRFLLKDEGISFIYSDYTDAELKELLIPAFMHKAGIAQGLLQVMIHKDPKIAEFLKKMKIKPETPLEDFLVYERLKEGLSREDFLEQNTIEYITRMFEKYPIEQYQELMKIYLEGRTFEQFHFQIMDQAIKRLHDPRERDEDWRFLSEQAREEVNKWLVEAELEDYFDTERFEYWKRYLRVMDNVKTLKRTNDPKVIFLYFENFVVVEFGENGKAVYFYYKTGFERFILPRTTSYEYMRKGTSDRESLLKERYETFNGEPLFIIKLHHTPKGMWMDRFTRYMQNYLSGNYSYTERNKGP</sequence>
<evidence type="ECO:0000313" key="3">
    <source>
        <dbReference type="EMBL" id="WDI03122.1"/>
    </source>
</evidence>
<evidence type="ECO:0000313" key="4">
    <source>
        <dbReference type="Proteomes" id="UP001220962"/>
    </source>
</evidence>